<dbReference type="Gene3D" id="1.10.10.10">
    <property type="entry name" value="Winged helix-like DNA-binding domain superfamily/Winged helix DNA-binding domain"/>
    <property type="match status" value="1"/>
</dbReference>
<comment type="caution">
    <text evidence="5">The sequence shown here is derived from an EMBL/GenBank/DDBJ whole genome shotgun (WGS) entry which is preliminary data.</text>
</comment>
<gene>
    <name evidence="5" type="ORF">ENM28_01995</name>
</gene>
<evidence type="ECO:0000259" key="4">
    <source>
        <dbReference type="PROSITE" id="PS50949"/>
    </source>
</evidence>
<dbReference type="SMART" id="SM00895">
    <property type="entry name" value="FCD"/>
    <property type="match status" value="1"/>
</dbReference>
<evidence type="ECO:0000256" key="1">
    <source>
        <dbReference type="ARBA" id="ARBA00023015"/>
    </source>
</evidence>
<dbReference type="InterPro" id="IPR011711">
    <property type="entry name" value="GntR_C"/>
</dbReference>
<accession>A0A7C5VH62</accession>
<dbReference type="AlphaFoldDB" id="A0A7C5VH62"/>
<dbReference type="InterPro" id="IPR036388">
    <property type="entry name" value="WH-like_DNA-bd_sf"/>
</dbReference>
<dbReference type="InterPro" id="IPR036390">
    <property type="entry name" value="WH_DNA-bd_sf"/>
</dbReference>
<evidence type="ECO:0000256" key="2">
    <source>
        <dbReference type="ARBA" id="ARBA00023125"/>
    </source>
</evidence>
<keyword evidence="3" id="KW-0804">Transcription</keyword>
<dbReference type="SUPFAM" id="SSF48008">
    <property type="entry name" value="GntR ligand-binding domain-like"/>
    <property type="match status" value="1"/>
</dbReference>
<dbReference type="InterPro" id="IPR000524">
    <property type="entry name" value="Tscrpt_reg_HTH_GntR"/>
</dbReference>
<dbReference type="PRINTS" id="PR00033">
    <property type="entry name" value="HTHASNC"/>
</dbReference>
<reference evidence="5" key="1">
    <citation type="journal article" date="2020" name="mSystems">
        <title>Genome- and Community-Level Interaction Insights into Carbon Utilization and Element Cycling Functions of Hydrothermarchaeota in Hydrothermal Sediment.</title>
        <authorList>
            <person name="Zhou Z."/>
            <person name="Liu Y."/>
            <person name="Xu W."/>
            <person name="Pan J."/>
            <person name="Luo Z.H."/>
            <person name="Li M."/>
        </authorList>
    </citation>
    <scope>NUCLEOTIDE SEQUENCE [LARGE SCALE GENOMIC DNA]</scope>
    <source>
        <strain evidence="5">SpSt-1071</strain>
    </source>
</reference>
<sequence>MIYRMLGTVKKTKLSEEAYKILRKAILSRRYLPGTRLLVRELAESLGLSPTPIKEALAALEKEGLIRAIPHKGYQVPLLNLEDVREIYELREVLEGLAARLATLKGDPRLGTLLAKILEEQEQAVQQQDLEAYGDLDLAFHRTLWEASSNQRLQQVAENLDGQIRLLISTSAAVPGRLPKSLAEHRFILEKIQKGDAQGAEVAMREHVLKAWRALEYFWEND</sequence>
<keyword evidence="2" id="KW-0238">DNA-binding</keyword>
<dbReference type="InterPro" id="IPR000485">
    <property type="entry name" value="AsnC-type_HTH_dom"/>
</dbReference>
<dbReference type="PROSITE" id="PS50949">
    <property type="entry name" value="HTH_GNTR"/>
    <property type="match status" value="1"/>
</dbReference>
<dbReference type="CDD" id="cd07377">
    <property type="entry name" value="WHTH_GntR"/>
    <property type="match status" value="1"/>
</dbReference>
<evidence type="ECO:0000313" key="5">
    <source>
        <dbReference type="EMBL" id="HHM67492.1"/>
    </source>
</evidence>
<proteinExistence type="predicted"/>
<dbReference type="GO" id="GO:0003700">
    <property type="term" value="F:DNA-binding transcription factor activity"/>
    <property type="evidence" value="ECO:0007669"/>
    <property type="project" value="InterPro"/>
</dbReference>
<dbReference type="EMBL" id="DRXE01000074">
    <property type="protein sequence ID" value="HHM67492.1"/>
    <property type="molecule type" value="Genomic_DNA"/>
</dbReference>
<dbReference type="Pfam" id="PF00392">
    <property type="entry name" value="GntR"/>
    <property type="match status" value="1"/>
</dbReference>
<dbReference type="SUPFAM" id="SSF46785">
    <property type="entry name" value="Winged helix' DNA-binding domain"/>
    <property type="match status" value="1"/>
</dbReference>
<dbReference type="InterPro" id="IPR008920">
    <property type="entry name" value="TF_FadR/GntR_C"/>
</dbReference>
<dbReference type="Gene3D" id="1.20.120.530">
    <property type="entry name" value="GntR ligand-binding domain-like"/>
    <property type="match status" value="1"/>
</dbReference>
<dbReference type="PANTHER" id="PTHR43537">
    <property type="entry name" value="TRANSCRIPTIONAL REGULATOR, GNTR FAMILY"/>
    <property type="match status" value="1"/>
</dbReference>
<evidence type="ECO:0000256" key="3">
    <source>
        <dbReference type="ARBA" id="ARBA00023163"/>
    </source>
</evidence>
<feature type="domain" description="HTH gntR-type" evidence="4">
    <location>
        <begin position="12"/>
        <end position="79"/>
    </location>
</feature>
<dbReference type="GO" id="GO:0043565">
    <property type="term" value="F:sequence-specific DNA binding"/>
    <property type="evidence" value="ECO:0007669"/>
    <property type="project" value="InterPro"/>
</dbReference>
<organism evidence="5">
    <name type="scientific">Thermus caliditerrae</name>
    <dbReference type="NCBI Taxonomy" id="1330700"/>
    <lineage>
        <taxon>Bacteria</taxon>
        <taxon>Thermotogati</taxon>
        <taxon>Deinococcota</taxon>
        <taxon>Deinococci</taxon>
        <taxon>Thermales</taxon>
        <taxon>Thermaceae</taxon>
        <taxon>Thermus</taxon>
    </lineage>
</organism>
<protein>
    <submittedName>
        <fullName evidence="5">GntR family transcriptional regulator</fullName>
    </submittedName>
</protein>
<keyword evidence="1" id="KW-0805">Transcription regulation</keyword>
<name>A0A7C5VH62_9DEIN</name>
<dbReference type="PANTHER" id="PTHR43537:SF24">
    <property type="entry name" value="GLUCONATE OPERON TRANSCRIPTIONAL REPRESSOR"/>
    <property type="match status" value="1"/>
</dbReference>
<dbReference type="SMART" id="SM00345">
    <property type="entry name" value="HTH_GNTR"/>
    <property type="match status" value="1"/>
</dbReference>
<dbReference type="Pfam" id="PF07729">
    <property type="entry name" value="FCD"/>
    <property type="match status" value="1"/>
</dbReference>